<evidence type="ECO:0000256" key="2">
    <source>
        <dbReference type="ARBA" id="ARBA00008146"/>
    </source>
</evidence>
<dbReference type="InterPro" id="IPR010920">
    <property type="entry name" value="LSM_dom_sf"/>
</dbReference>
<evidence type="ECO:0000256" key="1">
    <source>
        <dbReference type="ARBA" id="ARBA00004123"/>
    </source>
</evidence>
<sequence>MKLVRFLMKLNNETVTIELKNGTTIQGTISGVDVSMNTYLKNVKVTLKGKNPVSYESLSIRGNNIRYYILPDALNLDALLVDDGPKNKLKPGAQAGGRGAFMVPSSYPHPSVTDDTACALTAIEEERLANIKKNHAVLVSVGLASHGLAASRPKNNSSSLKGVHRLKRPPKPPTLPTRRSIRNLGRDAPDYKEDGISYALTSSPPAFTVGPRHKWNAEEDAAFSEKAWDAPSTAVLASTPTGRTATPGSSRTRTADVSRLAEYLGKPVPYTGKQCVIDLMSPANEDGQGPVKFSKYAGVVEWRNCVVLWVNADGHDYENLFLGNGRQMTWFAGSRVTAETPVMLRLLAAGRMRKEEERKTREGEIIQSRGAGSKPAEIREDGGGQEDILLFCRRQGQPYVFMGRIWYVWYEVNRHPIKVLWELRDFEAIRDSPHVREVMGGVDVEKEGEAAGRVNGPCGGEKEKDGGGTEEGKGSEGQGMGHRGKRARAK</sequence>
<dbReference type="InterPro" id="IPR047575">
    <property type="entry name" value="Sm"/>
</dbReference>
<keyword evidence="4" id="KW-0539">Nucleus</keyword>
<comment type="similarity">
    <text evidence="2">Belongs to the snRNP core protein family.</text>
</comment>
<dbReference type="Proteomes" id="UP000355283">
    <property type="component" value="Unassembled WGS sequence"/>
</dbReference>
<evidence type="ECO:0000313" key="10">
    <source>
        <dbReference type="Proteomes" id="UP000355283"/>
    </source>
</evidence>
<feature type="domain" description="Sm" evidence="8">
    <location>
        <begin position="2"/>
        <end position="74"/>
    </location>
</feature>
<evidence type="ECO:0000259" key="8">
    <source>
        <dbReference type="PROSITE" id="PS52002"/>
    </source>
</evidence>
<dbReference type="SUPFAM" id="SSF50182">
    <property type="entry name" value="Sm-like ribonucleoproteins"/>
    <property type="match status" value="1"/>
</dbReference>
<feature type="region of interest" description="Disordered" evidence="7">
    <location>
        <begin position="233"/>
        <end position="255"/>
    </location>
</feature>
<feature type="compositionally biased region" description="Basic and acidic residues" evidence="7">
    <location>
        <begin position="460"/>
        <end position="474"/>
    </location>
</feature>
<name>A0A4D9CTI4_9STRA</name>
<keyword evidence="3" id="KW-0677">Repeat</keyword>
<evidence type="ECO:0000313" key="9">
    <source>
        <dbReference type="EMBL" id="TFJ82166.1"/>
    </source>
</evidence>
<comment type="caution">
    <text evidence="9">The sequence shown here is derived from an EMBL/GenBank/DDBJ whole genome shotgun (WGS) entry which is preliminary data.</text>
</comment>
<dbReference type="InterPro" id="IPR034102">
    <property type="entry name" value="Sm_D1"/>
</dbReference>
<dbReference type="InterPro" id="IPR027141">
    <property type="entry name" value="LSm4/Sm_D1/D3"/>
</dbReference>
<feature type="region of interest" description="Disordered" evidence="7">
    <location>
        <begin position="447"/>
        <end position="490"/>
    </location>
</feature>
<comment type="subcellular location">
    <subcellularLocation>
        <location evidence="1">Nucleus</location>
    </subcellularLocation>
</comment>
<dbReference type="PANTHER" id="PTHR23338">
    <property type="entry name" value="SMALL NUCLEAR RIBONUCLEOPROTEIN SM"/>
    <property type="match status" value="1"/>
</dbReference>
<proteinExistence type="inferred from homology"/>
<dbReference type="FunFam" id="2.30.30.100:FF:000008">
    <property type="entry name" value="Small nuclear ribonucleoprotein Sm D1"/>
    <property type="match status" value="1"/>
</dbReference>
<evidence type="ECO:0000256" key="7">
    <source>
        <dbReference type="SAM" id="MobiDB-lite"/>
    </source>
</evidence>
<protein>
    <recommendedName>
        <fullName evidence="8">Sm domain-containing protein</fullName>
    </recommendedName>
</protein>
<reference evidence="9 10" key="1">
    <citation type="submission" date="2019-01" db="EMBL/GenBank/DDBJ databases">
        <title>Nuclear Genome Assembly of the Microalgal Biofuel strain Nannochloropsis salina CCMP1776.</title>
        <authorList>
            <person name="Hovde B."/>
        </authorList>
    </citation>
    <scope>NUCLEOTIDE SEQUENCE [LARGE SCALE GENOMIC DNA]</scope>
    <source>
        <strain evidence="9 10">CCMP1776</strain>
    </source>
</reference>
<dbReference type="PROSITE" id="PS52002">
    <property type="entry name" value="SM"/>
    <property type="match status" value="1"/>
</dbReference>
<feature type="region of interest" description="Disordered" evidence="7">
    <location>
        <begin position="149"/>
        <end position="188"/>
    </location>
</feature>
<dbReference type="Pfam" id="PF01423">
    <property type="entry name" value="LSM"/>
    <property type="match status" value="1"/>
</dbReference>
<dbReference type="GO" id="GO:1990904">
    <property type="term" value="C:ribonucleoprotein complex"/>
    <property type="evidence" value="ECO:0007669"/>
    <property type="project" value="UniProtKB-KW"/>
</dbReference>
<dbReference type="Gene3D" id="2.30.30.100">
    <property type="match status" value="1"/>
</dbReference>
<feature type="region of interest" description="Disordered" evidence="7">
    <location>
        <begin position="358"/>
        <end position="379"/>
    </location>
</feature>
<gene>
    <name evidence="9" type="ORF">NSK_006495</name>
</gene>
<evidence type="ECO:0000256" key="3">
    <source>
        <dbReference type="ARBA" id="ARBA00022737"/>
    </source>
</evidence>
<dbReference type="OrthoDB" id="189931at2759"/>
<evidence type="ECO:0000256" key="5">
    <source>
        <dbReference type="ARBA" id="ARBA00023274"/>
    </source>
</evidence>
<comment type="function">
    <text evidence="6">Involved in splicing regulation. Facilitates post-transcriptional gene silencing (PTGS) by limiting the degradation of transgene aberrant RNAs by the RNA quality control (RQC) machinery, thus favoring their entry into cytoplasmic siRNA bodies where they can trigger PTGS. Does not participate in the production of small RNAs.</text>
</comment>
<dbReference type="GO" id="GO:0003723">
    <property type="term" value="F:RNA binding"/>
    <property type="evidence" value="ECO:0007669"/>
    <property type="project" value="InterPro"/>
</dbReference>
<evidence type="ECO:0000256" key="6">
    <source>
        <dbReference type="ARBA" id="ARBA00054531"/>
    </source>
</evidence>
<dbReference type="GO" id="GO:0031981">
    <property type="term" value="C:nuclear lumen"/>
    <property type="evidence" value="ECO:0007669"/>
    <property type="project" value="UniProtKB-ARBA"/>
</dbReference>
<keyword evidence="5" id="KW-0687">Ribonucleoprotein</keyword>
<feature type="compositionally biased region" description="Polar residues" evidence="7">
    <location>
        <begin position="235"/>
        <end position="252"/>
    </location>
</feature>
<dbReference type="GO" id="GO:0010468">
    <property type="term" value="P:regulation of gene expression"/>
    <property type="evidence" value="ECO:0007669"/>
    <property type="project" value="UniProtKB-ARBA"/>
</dbReference>
<dbReference type="InterPro" id="IPR001163">
    <property type="entry name" value="Sm_dom_euk/arc"/>
</dbReference>
<evidence type="ECO:0000256" key="4">
    <source>
        <dbReference type="ARBA" id="ARBA00023242"/>
    </source>
</evidence>
<accession>A0A4D9CTI4</accession>
<keyword evidence="10" id="KW-1185">Reference proteome</keyword>
<dbReference type="CDD" id="cd01724">
    <property type="entry name" value="Sm_D1"/>
    <property type="match status" value="1"/>
</dbReference>
<dbReference type="EMBL" id="SDOX01000119">
    <property type="protein sequence ID" value="TFJ82166.1"/>
    <property type="molecule type" value="Genomic_DNA"/>
</dbReference>
<dbReference type="GO" id="GO:0000387">
    <property type="term" value="P:spliceosomal snRNP assembly"/>
    <property type="evidence" value="ECO:0007669"/>
    <property type="project" value="InterPro"/>
</dbReference>
<dbReference type="SMART" id="SM00651">
    <property type="entry name" value="Sm"/>
    <property type="match status" value="1"/>
</dbReference>
<organism evidence="9 10">
    <name type="scientific">Nannochloropsis salina CCMP1776</name>
    <dbReference type="NCBI Taxonomy" id="1027361"/>
    <lineage>
        <taxon>Eukaryota</taxon>
        <taxon>Sar</taxon>
        <taxon>Stramenopiles</taxon>
        <taxon>Ochrophyta</taxon>
        <taxon>Eustigmatophyceae</taxon>
        <taxon>Eustigmatales</taxon>
        <taxon>Monodopsidaceae</taxon>
        <taxon>Microchloropsis</taxon>
        <taxon>Microchloropsis salina</taxon>
    </lineage>
</organism>
<dbReference type="AlphaFoldDB" id="A0A4D9CTI4"/>